<keyword evidence="4" id="KW-1185">Reference proteome</keyword>
<dbReference type="InterPro" id="IPR035965">
    <property type="entry name" value="PAS-like_dom_sf"/>
</dbReference>
<sequence length="164" mass="17908">MCSQDKRPPPCPASPPNEQADGESTLRLAAEEQLQEKTAQASPDIEAAWPDAARHLLYELRVHQSELEMQNEELRRAQLELDATRARYFDIYDLAPVGYCTLSEQGLILEANLTAAALLGVARGELARGSASAASFCKQTRTFSTCTAGSFWQTVSGSRASCAW</sequence>
<feature type="coiled-coil region" evidence="1">
    <location>
        <begin position="60"/>
        <end position="87"/>
    </location>
</feature>
<dbReference type="SUPFAM" id="SSF55785">
    <property type="entry name" value="PYP-like sensor domain (PAS domain)"/>
    <property type="match status" value="1"/>
</dbReference>
<evidence type="ECO:0008006" key="5">
    <source>
        <dbReference type="Google" id="ProtNLM"/>
    </source>
</evidence>
<evidence type="ECO:0000256" key="1">
    <source>
        <dbReference type="SAM" id="Coils"/>
    </source>
</evidence>
<dbReference type="EMBL" id="SPMY01000033">
    <property type="protein sequence ID" value="NMQ28405.1"/>
    <property type="molecule type" value="Genomic_DNA"/>
</dbReference>
<evidence type="ECO:0000313" key="3">
    <source>
        <dbReference type="EMBL" id="NMQ28405.1"/>
    </source>
</evidence>
<protein>
    <recommendedName>
        <fullName evidence="5">PAS domain-containing protein</fullName>
    </recommendedName>
</protein>
<accession>A0ABX1U0A0</accession>
<name>A0ABX1U0A0_9PROT</name>
<proteinExistence type="predicted"/>
<evidence type="ECO:0000256" key="2">
    <source>
        <dbReference type="SAM" id="MobiDB-lite"/>
    </source>
</evidence>
<dbReference type="Proteomes" id="UP000749010">
    <property type="component" value="Unassembled WGS sequence"/>
</dbReference>
<feature type="region of interest" description="Disordered" evidence="2">
    <location>
        <begin position="1"/>
        <end position="23"/>
    </location>
</feature>
<gene>
    <name evidence="3" type="ORF">E4Q23_11955</name>
</gene>
<comment type="caution">
    <text evidence="3">The sequence shown here is derived from an EMBL/GenBank/DDBJ whole genome shotgun (WGS) entry which is preliminary data.</text>
</comment>
<reference evidence="3 4" key="1">
    <citation type="submission" date="2019-03" db="EMBL/GenBank/DDBJ databases">
        <title>Metabolic reconstructions from genomes of highly enriched 'Candidatus Accumulibacter' and 'Candidatus Competibacter' bioreactor populations.</title>
        <authorList>
            <person name="Annavajhala M.K."/>
            <person name="Welles L."/>
            <person name="Abbas B."/>
            <person name="Sorokin D."/>
            <person name="Park H."/>
            <person name="Van Loosdrecht M."/>
            <person name="Chandran K."/>
        </authorList>
    </citation>
    <scope>NUCLEOTIDE SEQUENCE [LARGE SCALE GENOMIC DNA]</scope>
    <source>
        <strain evidence="3 4">SBR_S</strain>
    </source>
</reference>
<dbReference type="RefSeq" id="WP_169066864.1">
    <property type="nucleotide sequence ID" value="NZ_SPMY01000033.1"/>
</dbReference>
<evidence type="ECO:0000313" key="4">
    <source>
        <dbReference type="Proteomes" id="UP000749010"/>
    </source>
</evidence>
<organism evidence="3 4">
    <name type="scientific">Candidatus Accumulibacter phosphatis</name>
    <dbReference type="NCBI Taxonomy" id="327160"/>
    <lineage>
        <taxon>Bacteria</taxon>
        <taxon>Pseudomonadati</taxon>
        <taxon>Pseudomonadota</taxon>
        <taxon>Betaproteobacteria</taxon>
        <taxon>Candidatus Accumulibacter</taxon>
    </lineage>
</organism>
<dbReference type="Gene3D" id="3.30.450.20">
    <property type="entry name" value="PAS domain"/>
    <property type="match status" value="1"/>
</dbReference>
<keyword evidence="1" id="KW-0175">Coiled coil</keyword>